<dbReference type="AlphaFoldDB" id="A0A8H6S1H9"/>
<protein>
    <submittedName>
        <fullName evidence="1">Ubiquitin family protein</fullName>
    </submittedName>
</protein>
<dbReference type="Proteomes" id="UP000636479">
    <property type="component" value="Unassembled WGS sequence"/>
</dbReference>
<dbReference type="EMBL" id="JACAZF010000014">
    <property type="protein sequence ID" value="KAF7290603.1"/>
    <property type="molecule type" value="Genomic_DNA"/>
</dbReference>
<reference evidence="1" key="1">
    <citation type="submission" date="2020-05" db="EMBL/GenBank/DDBJ databases">
        <title>Mycena genomes resolve the evolution of fungal bioluminescence.</title>
        <authorList>
            <person name="Tsai I.J."/>
        </authorList>
    </citation>
    <scope>NUCLEOTIDE SEQUENCE</scope>
    <source>
        <strain evidence="1">171206Taipei</strain>
    </source>
</reference>
<evidence type="ECO:0000313" key="2">
    <source>
        <dbReference type="Proteomes" id="UP000636479"/>
    </source>
</evidence>
<dbReference type="RefSeq" id="XP_037213963.1">
    <property type="nucleotide sequence ID" value="XM_037369465.1"/>
</dbReference>
<keyword evidence="2" id="KW-1185">Reference proteome</keyword>
<accession>A0A8H6S1H9</accession>
<proteinExistence type="predicted"/>
<dbReference type="GeneID" id="59351981"/>
<dbReference type="OrthoDB" id="428577at2759"/>
<evidence type="ECO:0000313" key="1">
    <source>
        <dbReference type="EMBL" id="KAF7290603.1"/>
    </source>
</evidence>
<organism evidence="1 2">
    <name type="scientific">Mycena indigotica</name>
    <dbReference type="NCBI Taxonomy" id="2126181"/>
    <lineage>
        <taxon>Eukaryota</taxon>
        <taxon>Fungi</taxon>
        <taxon>Dikarya</taxon>
        <taxon>Basidiomycota</taxon>
        <taxon>Agaricomycotina</taxon>
        <taxon>Agaricomycetes</taxon>
        <taxon>Agaricomycetidae</taxon>
        <taxon>Agaricales</taxon>
        <taxon>Marasmiineae</taxon>
        <taxon>Mycenaceae</taxon>
        <taxon>Mycena</taxon>
    </lineage>
</organism>
<comment type="caution">
    <text evidence="1">The sequence shown here is derived from an EMBL/GenBank/DDBJ whole genome shotgun (WGS) entry which is preliminary data.</text>
</comment>
<sequence length="410" mass="45403">MKVIPGLVYLRLHEKTKLVLAKSMRESYDVREFVLRSRQRLTSLNPFVIEIKVDLDNTSVVITPEAWCYFSESRDGMTVQSYTIEIGAKHEEFPPTPSVASASATPPTACLQPQHPTEVLTAAASAFNIDDPRTIYLLHEGMNLKLRGNSLSQCGVEDGDELILLRQQLGGKPVIYLRAPRQLDVTVQLSLVPDWSFSALYPVAPVSKPKSPQLHQVVQWDVQTAMDGTMQDKCSGAQVSYLFWEATTNPPSGQISPPSSPTLRACEDFRPASAKDAFKTSDSVVLSVKDVPLYLDATLIELGLDTEARTSFITYWLPAILEHQHILLSFVPQASYDSAAPLSLTPSPDVLTRVFMIFCGLELDETAAWVGKAERPAEMWRGVSGVPEKHLQSDPSLFRVLEWGGMEVKS</sequence>
<gene>
    <name evidence="1" type="ORF">MIND_01300500</name>
</gene>
<name>A0A8H6S1H9_9AGAR</name>